<feature type="transmembrane region" description="Helical" evidence="5">
    <location>
        <begin position="362"/>
        <end position="387"/>
    </location>
</feature>
<feature type="transmembrane region" description="Helical" evidence="5">
    <location>
        <begin position="271"/>
        <end position="296"/>
    </location>
</feature>
<keyword evidence="8" id="KW-1185">Reference proteome</keyword>
<keyword evidence="4 5" id="KW-0472">Membrane</keyword>
<feature type="transmembrane region" description="Helical" evidence="5">
    <location>
        <begin position="110"/>
        <end position="131"/>
    </location>
</feature>
<feature type="transmembrane region" description="Helical" evidence="5">
    <location>
        <begin position="233"/>
        <end position="251"/>
    </location>
</feature>
<evidence type="ECO:0000313" key="7">
    <source>
        <dbReference type="EMBL" id="GLB68809.1"/>
    </source>
</evidence>
<evidence type="ECO:0000256" key="3">
    <source>
        <dbReference type="ARBA" id="ARBA00022989"/>
    </source>
</evidence>
<gene>
    <name evidence="7" type="ORF">AHIS1636_32520</name>
</gene>
<dbReference type="Gene3D" id="1.20.1250.20">
    <property type="entry name" value="MFS general substrate transporter like domains"/>
    <property type="match status" value="1"/>
</dbReference>
<dbReference type="PANTHER" id="PTHR23501:SF197">
    <property type="entry name" value="COMD"/>
    <property type="match status" value="1"/>
</dbReference>
<protein>
    <recommendedName>
        <fullName evidence="6">Major facilitator superfamily (MFS) profile domain-containing protein</fullName>
    </recommendedName>
</protein>
<dbReference type="PRINTS" id="PR01036">
    <property type="entry name" value="TCRTETB"/>
</dbReference>
<dbReference type="Proteomes" id="UP001209654">
    <property type="component" value="Unassembled WGS sequence"/>
</dbReference>
<feature type="transmembrane region" description="Helical" evidence="5">
    <location>
        <begin position="143"/>
        <end position="161"/>
    </location>
</feature>
<feature type="transmembrane region" description="Helical" evidence="5">
    <location>
        <begin position="55"/>
        <end position="73"/>
    </location>
</feature>
<keyword evidence="3 5" id="KW-1133">Transmembrane helix</keyword>
<dbReference type="PANTHER" id="PTHR23501">
    <property type="entry name" value="MAJOR FACILITATOR SUPERFAMILY"/>
    <property type="match status" value="1"/>
</dbReference>
<evidence type="ECO:0000256" key="5">
    <source>
        <dbReference type="SAM" id="Phobius"/>
    </source>
</evidence>
<evidence type="ECO:0000256" key="1">
    <source>
        <dbReference type="ARBA" id="ARBA00004651"/>
    </source>
</evidence>
<proteinExistence type="predicted"/>
<dbReference type="EMBL" id="BRVS01000023">
    <property type="protein sequence ID" value="GLB68809.1"/>
    <property type="molecule type" value="Genomic_DNA"/>
</dbReference>
<evidence type="ECO:0000313" key="8">
    <source>
        <dbReference type="Proteomes" id="UP001209654"/>
    </source>
</evidence>
<feature type="transmembrane region" description="Helical" evidence="5">
    <location>
        <begin position="85"/>
        <end position="104"/>
    </location>
</feature>
<feature type="domain" description="Major facilitator superfamily (MFS) profile" evidence="6">
    <location>
        <begin position="20"/>
        <end position="495"/>
    </location>
</feature>
<accession>A0ABQ5MXX3</accession>
<dbReference type="InterPro" id="IPR011701">
    <property type="entry name" value="MFS"/>
</dbReference>
<dbReference type="Gene3D" id="1.20.1720.10">
    <property type="entry name" value="Multidrug resistance protein D"/>
    <property type="match status" value="1"/>
</dbReference>
<evidence type="ECO:0000259" key="6">
    <source>
        <dbReference type="PROSITE" id="PS50850"/>
    </source>
</evidence>
<name>A0ABQ5MXX3_9MICC</name>
<feature type="transmembrane region" description="Helical" evidence="5">
    <location>
        <begin position="408"/>
        <end position="428"/>
    </location>
</feature>
<organism evidence="7 8">
    <name type="scientific">Arthrobacter mangrovi</name>
    <dbReference type="NCBI Taxonomy" id="2966350"/>
    <lineage>
        <taxon>Bacteria</taxon>
        <taxon>Bacillati</taxon>
        <taxon>Actinomycetota</taxon>
        <taxon>Actinomycetes</taxon>
        <taxon>Micrococcales</taxon>
        <taxon>Micrococcaceae</taxon>
        <taxon>Arthrobacter</taxon>
    </lineage>
</organism>
<evidence type="ECO:0000256" key="2">
    <source>
        <dbReference type="ARBA" id="ARBA00022692"/>
    </source>
</evidence>
<feature type="transmembrane region" description="Helical" evidence="5">
    <location>
        <begin position="308"/>
        <end position="330"/>
    </location>
</feature>
<sequence>MKANAGPGRSIAVPPALRRALPGLLAVMFLAALDQTIMAAALPAVAGDLGGLDRMSAIITGYLVAATAAMPLAGKLGDAYGRKRVLQAALVVFLAGAVLCPLARSIPELIAFRAIQGIGGGGLMIGVQAVIGELVSPRERGRFLAVVGSAYIAAAVAGPLAGGAAVDLLSWRWIFYAYLPLGLAALLLVSLTLHLPAAPRGRNIDFLGAALLTLAIVAFVLLCSTGSYRGPAWLAPVLAVLAAAGTAGWLASSRRAADPIVPLVLFRERGFAIPVAISALVGFTMFGAVSYLPAFLQVGMGMSATVSGSLLLVLMLAVLLAVVVSGLLITRTGRYKIFPIAGTLVAAGGMLVFAGVRPGNSLARVLLSVALIGLGLGLVMQVMVLVVQNTVPRADLGAATSTVTFLRQIGAAVGVAILGTLITLRFNAALPDAVAAGLGGRLDSVTPELLAQLPAPDRAAVAAAFADAVPPLFGYTGAILAVAFVLALLLPERRLRTTAYAEVPPPEGAADA</sequence>
<dbReference type="InterPro" id="IPR020846">
    <property type="entry name" value="MFS_dom"/>
</dbReference>
<dbReference type="PROSITE" id="PS50850">
    <property type="entry name" value="MFS"/>
    <property type="match status" value="1"/>
</dbReference>
<feature type="transmembrane region" description="Helical" evidence="5">
    <location>
        <begin position="472"/>
        <end position="490"/>
    </location>
</feature>
<evidence type="ECO:0000256" key="4">
    <source>
        <dbReference type="ARBA" id="ARBA00023136"/>
    </source>
</evidence>
<feature type="transmembrane region" description="Helical" evidence="5">
    <location>
        <begin position="173"/>
        <end position="194"/>
    </location>
</feature>
<dbReference type="SUPFAM" id="SSF103473">
    <property type="entry name" value="MFS general substrate transporter"/>
    <property type="match status" value="1"/>
</dbReference>
<feature type="transmembrane region" description="Helical" evidence="5">
    <location>
        <begin position="337"/>
        <end position="356"/>
    </location>
</feature>
<comment type="caution">
    <text evidence="7">The sequence shown here is derived from an EMBL/GenBank/DDBJ whole genome shotgun (WGS) entry which is preliminary data.</text>
</comment>
<dbReference type="Pfam" id="PF07690">
    <property type="entry name" value="MFS_1"/>
    <property type="match status" value="1"/>
</dbReference>
<dbReference type="InterPro" id="IPR036259">
    <property type="entry name" value="MFS_trans_sf"/>
</dbReference>
<reference evidence="7 8" key="1">
    <citation type="journal article" date="2023" name="Int. J. Syst. Evol. Microbiol.">
        <title>Arthrobacter mangrovi sp. nov., an actinobacterium isolated from the rhizosphere of a mangrove.</title>
        <authorList>
            <person name="Hamada M."/>
            <person name="Saitou S."/>
            <person name="Enomoto N."/>
            <person name="Nanri K."/>
            <person name="Hidaka K."/>
            <person name="Miura T."/>
            <person name="Tamura T."/>
        </authorList>
    </citation>
    <scope>NUCLEOTIDE SEQUENCE [LARGE SCALE GENOMIC DNA]</scope>
    <source>
        <strain evidence="7 8">NBRC 112813</strain>
    </source>
</reference>
<feature type="transmembrane region" description="Helical" evidence="5">
    <location>
        <begin position="206"/>
        <end position="227"/>
    </location>
</feature>
<dbReference type="RefSeq" id="WP_264796898.1">
    <property type="nucleotide sequence ID" value="NZ_BRVS01000023.1"/>
</dbReference>
<comment type="subcellular location">
    <subcellularLocation>
        <location evidence="1">Cell membrane</location>
        <topology evidence="1">Multi-pass membrane protein</topology>
    </subcellularLocation>
</comment>
<keyword evidence="2 5" id="KW-0812">Transmembrane</keyword>